<feature type="non-terminal residue" evidence="1">
    <location>
        <position position="410"/>
    </location>
</feature>
<dbReference type="eggNOG" id="ENOG502RCEJ">
    <property type="taxonomic scope" value="Eukaryota"/>
</dbReference>
<accession>D8QH09</accession>
<evidence type="ECO:0000313" key="1">
    <source>
        <dbReference type="EMBL" id="EFI92590.1"/>
    </source>
</evidence>
<name>D8QH09_SCHCM</name>
<organism evidence="2">
    <name type="scientific">Schizophyllum commune (strain H4-8 / FGSC 9210)</name>
    <name type="common">Split gill fungus</name>
    <dbReference type="NCBI Taxonomy" id="578458"/>
    <lineage>
        <taxon>Eukaryota</taxon>
        <taxon>Fungi</taxon>
        <taxon>Dikarya</taxon>
        <taxon>Basidiomycota</taxon>
        <taxon>Agaricomycotina</taxon>
        <taxon>Agaricomycetes</taxon>
        <taxon>Agaricomycetidae</taxon>
        <taxon>Agaricales</taxon>
        <taxon>Schizophyllaceae</taxon>
        <taxon>Schizophyllum</taxon>
    </lineage>
</organism>
<dbReference type="VEuPathDB" id="FungiDB:SCHCODRAFT_02085956"/>
<reference evidence="1 2" key="1">
    <citation type="journal article" date="2010" name="Nat. Biotechnol.">
        <title>Genome sequence of the model mushroom Schizophyllum commune.</title>
        <authorList>
            <person name="Ohm R.A."/>
            <person name="de Jong J.F."/>
            <person name="Lugones L.G."/>
            <person name="Aerts A."/>
            <person name="Kothe E."/>
            <person name="Stajich J.E."/>
            <person name="de Vries R.P."/>
            <person name="Record E."/>
            <person name="Levasseur A."/>
            <person name="Baker S.E."/>
            <person name="Bartholomew K.A."/>
            <person name="Coutinho P.M."/>
            <person name="Erdmann S."/>
            <person name="Fowler T.J."/>
            <person name="Gathman A.C."/>
            <person name="Lombard V."/>
            <person name="Henrissat B."/>
            <person name="Knabe N."/>
            <person name="Kuees U."/>
            <person name="Lilly W.W."/>
            <person name="Lindquist E."/>
            <person name="Lucas S."/>
            <person name="Magnuson J.K."/>
            <person name="Piumi F."/>
            <person name="Raudaskoski M."/>
            <person name="Salamov A."/>
            <person name="Schmutz J."/>
            <person name="Schwarze F.W.M.R."/>
            <person name="vanKuyk P.A."/>
            <person name="Horton J.S."/>
            <person name="Grigoriev I.V."/>
            <person name="Woesten H.A.B."/>
        </authorList>
    </citation>
    <scope>NUCLEOTIDE SEQUENCE [LARGE SCALE GENOMIC DNA]</scope>
    <source>
        <strain evidence="2">H4-8 / FGSC 9210</strain>
    </source>
</reference>
<proteinExistence type="predicted"/>
<sequence length="410" mass="46079">MVSNANNQVLPNLYDDLHALDAEDARVWSAWYNARRPEGRPERIHDLDEYWRKARDPNASKELYSDVDGCCTFVPCPLLPFSHMQAILIRREYEAAWRDLEKAFVVGDRHFTTTEGPVHYGSHFPPHVWPATYSATAGHPTPSTRAPFNHAFALTGHPGIGKTMFLAFALLRCLERHWTVLLHLSANEICIFNSVGVWQMNPLVSANGLARALPWTTWCLVDSNATTESVPYAISTLNLFTVQAAAARRECIKWLSKRDTPSSCYLMHPMSIEEAQISFSLKPDREQTEGSDRVIQEYFDKYGPDTRFACVAALDMDSCSWEKQSSERLEVALLGLTLARLQVLFRISRGPRFDAESASAILCIRPGVERDVVEVDFVSAHVLLHCADKLSVSLNEISQHSSIGRSICNA</sequence>
<dbReference type="EMBL" id="GL377312">
    <property type="protein sequence ID" value="EFI92590.1"/>
    <property type="molecule type" value="Genomic_DNA"/>
</dbReference>
<dbReference type="AlphaFoldDB" id="D8QH09"/>
<dbReference type="InParanoid" id="D8QH09"/>
<dbReference type="HOGENOM" id="CLU_575098_0_0_1"/>
<evidence type="ECO:0000313" key="2">
    <source>
        <dbReference type="Proteomes" id="UP000007431"/>
    </source>
</evidence>
<dbReference type="Proteomes" id="UP000007431">
    <property type="component" value="Unassembled WGS sequence"/>
</dbReference>
<keyword evidence="2" id="KW-1185">Reference proteome</keyword>
<gene>
    <name evidence="1" type="ORF">SCHCODRAFT_113154</name>
</gene>
<protein>
    <submittedName>
        <fullName evidence="1">Uncharacterized protein</fullName>
    </submittedName>
</protein>